<dbReference type="OrthoDB" id="947434at2"/>
<keyword evidence="1" id="KW-0732">Signal</keyword>
<dbReference type="RefSeq" id="WP_136576247.1">
    <property type="nucleotide sequence ID" value="NZ_STFF01000001.1"/>
</dbReference>
<evidence type="ECO:0000313" key="4">
    <source>
        <dbReference type="Proteomes" id="UP000306918"/>
    </source>
</evidence>
<feature type="chain" id="PRO_5020895337" evidence="1">
    <location>
        <begin position="21"/>
        <end position="187"/>
    </location>
</feature>
<feature type="domain" description="Outer membrane protein beta-barrel" evidence="2">
    <location>
        <begin position="19"/>
        <end position="166"/>
    </location>
</feature>
<feature type="signal peptide" evidence="1">
    <location>
        <begin position="1"/>
        <end position="20"/>
    </location>
</feature>
<dbReference type="InterPro" id="IPR025665">
    <property type="entry name" value="Beta-barrel_OMP_2"/>
</dbReference>
<evidence type="ECO:0000313" key="3">
    <source>
        <dbReference type="EMBL" id="THU41759.1"/>
    </source>
</evidence>
<gene>
    <name evidence="3" type="ORF">FAM09_06570</name>
</gene>
<keyword evidence="4" id="KW-1185">Reference proteome</keyword>
<dbReference type="Proteomes" id="UP000306918">
    <property type="component" value="Unassembled WGS sequence"/>
</dbReference>
<sequence>MKKYALAFMLFCIVAGSTQAQKITPGIKGGLNISDVSGINGDNRLSGHVGLFLNSRFNPMWSIQPEILYSGQGQQYVFLNNEYTLALSYIQIPVMFQFHPVKQFYLEFGPQLGFLLSANVKDDEDKLEVDEDYKKVDAGIAFGAGIQVTSMLGFYGRYNIGLADITKGDNRDFFNRVGQIGVSIKLK</sequence>
<dbReference type="EMBL" id="STFF01000001">
    <property type="protein sequence ID" value="THU41759.1"/>
    <property type="molecule type" value="Genomic_DNA"/>
</dbReference>
<name>A0A4S8I2U9_9BACT</name>
<proteinExistence type="predicted"/>
<organism evidence="3 4">
    <name type="scientific">Niastella caeni</name>
    <dbReference type="NCBI Taxonomy" id="2569763"/>
    <lineage>
        <taxon>Bacteria</taxon>
        <taxon>Pseudomonadati</taxon>
        <taxon>Bacteroidota</taxon>
        <taxon>Chitinophagia</taxon>
        <taxon>Chitinophagales</taxon>
        <taxon>Chitinophagaceae</taxon>
        <taxon>Niastella</taxon>
    </lineage>
</organism>
<protein>
    <submittedName>
        <fullName evidence="3">PorT family protein</fullName>
    </submittedName>
</protein>
<dbReference type="AlphaFoldDB" id="A0A4S8I2U9"/>
<reference evidence="3 4" key="1">
    <citation type="submission" date="2019-04" db="EMBL/GenBank/DDBJ databases">
        <title>Niastella caeni sp. nov., isolated from activated sludge.</title>
        <authorList>
            <person name="Sheng M."/>
        </authorList>
    </citation>
    <scope>NUCLEOTIDE SEQUENCE [LARGE SCALE GENOMIC DNA]</scope>
    <source>
        <strain evidence="3 4">HX-2-15</strain>
    </source>
</reference>
<dbReference type="Pfam" id="PF13568">
    <property type="entry name" value="OMP_b-brl_2"/>
    <property type="match status" value="1"/>
</dbReference>
<comment type="caution">
    <text evidence="3">The sequence shown here is derived from an EMBL/GenBank/DDBJ whole genome shotgun (WGS) entry which is preliminary data.</text>
</comment>
<evidence type="ECO:0000259" key="2">
    <source>
        <dbReference type="Pfam" id="PF13568"/>
    </source>
</evidence>
<accession>A0A4S8I2U9</accession>
<evidence type="ECO:0000256" key="1">
    <source>
        <dbReference type="SAM" id="SignalP"/>
    </source>
</evidence>